<protein>
    <recommendedName>
        <fullName evidence="5">Epoxide hydrolase</fullName>
    </recommendedName>
</protein>
<dbReference type="PANTHER" id="PTHR21661">
    <property type="entry name" value="EPOXIDE HYDROLASE 1-RELATED"/>
    <property type="match status" value="1"/>
</dbReference>
<keyword evidence="4" id="KW-1185">Reference proteome</keyword>
<accession>A0A917H712</accession>
<keyword evidence="2" id="KW-0378">Hydrolase</keyword>
<evidence type="ECO:0000313" key="3">
    <source>
        <dbReference type="EMBL" id="GGG69562.1"/>
    </source>
</evidence>
<name>A0A917H712_9BACL</name>
<dbReference type="AlphaFoldDB" id="A0A917H712"/>
<sequence length="158" mass="18057">MNTRPQTIGYALNDSPVALATWMYEKFHEWTDNDGRPEDALTREQMLNDISLYWFTGTGASASRLYWEGVGATIQGPEFFSSARSGGCRITVPMGASLFPAETYIPPREWAEQVWENLFYWNHVEAGGHFAAFEEPDIFAREMAEAFRQFRLSKINVD</sequence>
<dbReference type="RefSeq" id="WP_229692162.1">
    <property type="nucleotide sequence ID" value="NZ_BMHY01000004.1"/>
</dbReference>
<dbReference type="Proteomes" id="UP000600247">
    <property type="component" value="Unassembled WGS sequence"/>
</dbReference>
<comment type="caution">
    <text evidence="3">The sequence shown here is derived from an EMBL/GenBank/DDBJ whole genome shotgun (WGS) entry which is preliminary data.</text>
</comment>
<dbReference type="SUPFAM" id="SSF53474">
    <property type="entry name" value="alpha/beta-Hydrolases"/>
    <property type="match status" value="1"/>
</dbReference>
<gene>
    <name evidence="3" type="ORF">GCM10010918_25940</name>
</gene>
<dbReference type="GO" id="GO:0097176">
    <property type="term" value="P:epoxide metabolic process"/>
    <property type="evidence" value="ECO:0007669"/>
    <property type="project" value="TreeGrafter"/>
</dbReference>
<evidence type="ECO:0000313" key="4">
    <source>
        <dbReference type="Proteomes" id="UP000600247"/>
    </source>
</evidence>
<reference evidence="3 4" key="1">
    <citation type="journal article" date="2014" name="Int. J. Syst. Evol. Microbiol.">
        <title>Complete genome sequence of Corynebacterium casei LMG S-19264T (=DSM 44701T), isolated from a smear-ripened cheese.</title>
        <authorList>
            <consortium name="US DOE Joint Genome Institute (JGI-PGF)"/>
            <person name="Walter F."/>
            <person name="Albersmeier A."/>
            <person name="Kalinowski J."/>
            <person name="Ruckert C."/>
        </authorList>
    </citation>
    <scope>NUCLEOTIDE SEQUENCE [LARGE SCALE GENOMIC DNA]</scope>
    <source>
        <strain evidence="3 4">CGMCC 1.15286</strain>
    </source>
</reference>
<proteinExistence type="inferred from homology"/>
<dbReference type="GO" id="GO:0004301">
    <property type="term" value="F:epoxide hydrolase activity"/>
    <property type="evidence" value="ECO:0007669"/>
    <property type="project" value="TreeGrafter"/>
</dbReference>
<evidence type="ECO:0000256" key="1">
    <source>
        <dbReference type="ARBA" id="ARBA00010088"/>
    </source>
</evidence>
<dbReference type="Gene3D" id="3.40.50.1820">
    <property type="entry name" value="alpha/beta hydrolase"/>
    <property type="match status" value="1"/>
</dbReference>
<dbReference type="InterPro" id="IPR029058">
    <property type="entry name" value="AB_hydrolase_fold"/>
</dbReference>
<evidence type="ECO:0000256" key="2">
    <source>
        <dbReference type="ARBA" id="ARBA00022801"/>
    </source>
</evidence>
<dbReference type="EMBL" id="BMHY01000004">
    <property type="protein sequence ID" value="GGG69562.1"/>
    <property type="molecule type" value="Genomic_DNA"/>
</dbReference>
<organism evidence="3 4">
    <name type="scientific">Paenibacillus radicis</name>
    <name type="common">ex Gao et al. 2016</name>
    <dbReference type="NCBI Taxonomy" id="1737354"/>
    <lineage>
        <taxon>Bacteria</taxon>
        <taxon>Bacillati</taxon>
        <taxon>Bacillota</taxon>
        <taxon>Bacilli</taxon>
        <taxon>Bacillales</taxon>
        <taxon>Paenibacillaceae</taxon>
        <taxon>Paenibacillus</taxon>
    </lineage>
</organism>
<evidence type="ECO:0008006" key="5">
    <source>
        <dbReference type="Google" id="ProtNLM"/>
    </source>
</evidence>
<dbReference type="PANTHER" id="PTHR21661:SF35">
    <property type="entry name" value="EPOXIDE HYDROLASE"/>
    <property type="match status" value="1"/>
</dbReference>
<comment type="similarity">
    <text evidence="1">Belongs to the peptidase S33 family.</text>
</comment>